<accession>A0A1B8QH89</accession>
<name>A0A1B8QH89_9GAMM</name>
<dbReference type="InterPro" id="IPR006175">
    <property type="entry name" value="YjgF/YER057c/UK114"/>
</dbReference>
<dbReference type="GO" id="GO:0005829">
    <property type="term" value="C:cytosol"/>
    <property type="evidence" value="ECO:0007669"/>
    <property type="project" value="TreeGrafter"/>
</dbReference>
<sequence length="161" mass="17419">MKYTVLPIVVLCSACVAGYTNVRVADQRIIPSATQAVQAPSKPVFYGSSQGDIPFSEAVKVGNTLYLSGQIGVVDGKLATGGTAAETKQTLKNIFVTLQRYGYQPRDIVKCTAMLKDMRDFDAFNREYRAMFSPSYPARSAFGVSDLAMGANVEIECIAAR</sequence>
<evidence type="ECO:0000256" key="1">
    <source>
        <dbReference type="ARBA" id="ARBA00010552"/>
    </source>
</evidence>
<dbReference type="AlphaFoldDB" id="A0A1B8QH89"/>
<dbReference type="Gene3D" id="3.30.1330.40">
    <property type="entry name" value="RutC-like"/>
    <property type="match status" value="1"/>
</dbReference>
<evidence type="ECO:0000313" key="3">
    <source>
        <dbReference type="Proteomes" id="UP000092616"/>
    </source>
</evidence>
<dbReference type="GO" id="GO:0019239">
    <property type="term" value="F:deaminase activity"/>
    <property type="evidence" value="ECO:0007669"/>
    <property type="project" value="TreeGrafter"/>
</dbReference>
<organism evidence="2 3">
    <name type="scientific">Faucicola atlantae</name>
    <dbReference type="NCBI Taxonomy" id="34059"/>
    <lineage>
        <taxon>Bacteria</taxon>
        <taxon>Pseudomonadati</taxon>
        <taxon>Pseudomonadota</taxon>
        <taxon>Gammaproteobacteria</taxon>
        <taxon>Moraxellales</taxon>
        <taxon>Moraxellaceae</taxon>
        <taxon>Faucicola</taxon>
    </lineage>
</organism>
<dbReference type="InterPro" id="IPR019897">
    <property type="entry name" value="RidA_CS"/>
</dbReference>
<dbReference type="EMBL" id="LZNA01000023">
    <property type="protein sequence ID" value="OBX82429.1"/>
    <property type="molecule type" value="Genomic_DNA"/>
</dbReference>
<dbReference type="Proteomes" id="UP000092616">
    <property type="component" value="Unassembled WGS sequence"/>
</dbReference>
<evidence type="ECO:0008006" key="4">
    <source>
        <dbReference type="Google" id="ProtNLM"/>
    </source>
</evidence>
<protein>
    <recommendedName>
        <fullName evidence="4">Enamine/imine deaminase</fullName>
    </recommendedName>
</protein>
<keyword evidence="3" id="KW-1185">Reference proteome</keyword>
<comment type="similarity">
    <text evidence="1">Belongs to the RutC family.</text>
</comment>
<dbReference type="CDD" id="cd00448">
    <property type="entry name" value="YjgF_YER057c_UK114_family"/>
    <property type="match status" value="1"/>
</dbReference>
<dbReference type="PANTHER" id="PTHR11803">
    <property type="entry name" value="2-IMINOBUTANOATE/2-IMINOPROPANOATE DEAMINASE RIDA"/>
    <property type="match status" value="1"/>
</dbReference>
<dbReference type="PROSITE" id="PS01094">
    <property type="entry name" value="UPF0076"/>
    <property type="match status" value="1"/>
</dbReference>
<evidence type="ECO:0000313" key="2">
    <source>
        <dbReference type="EMBL" id="OBX82429.1"/>
    </source>
</evidence>
<reference evidence="2 3" key="1">
    <citation type="submission" date="2016-06" db="EMBL/GenBank/DDBJ databases">
        <title>Draft genome of Moraxella atlantae CCUG 59586.</title>
        <authorList>
            <person name="Salva-Serra F."/>
            <person name="Engstrom-Jakobsson H."/>
            <person name="Thorell K."/>
            <person name="Gonzales-Siles L."/>
            <person name="Karlsson R."/>
            <person name="Boulund F."/>
            <person name="Engstrand L."/>
            <person name="Kristiansson E."/>
            <person name="Moore E."/>
        </authorList>
    </citation>
    <scope>NUCLEOTIDE SEQUENCE [LARGE SCALE GENOMIC DNA]</scope>
    <source>
        <strain evidence="2 3">CCUG 59586</strain>
    </source>
</reference>
<dbReference type="Pfam" id="PF01042">
    <property type="entry name" value="Ribonuc_L-PSP"/>
    <property type="match status" value="1"/>
</dbReference>
<comment type="caution">
    <text evidence="2">The sequence shown here is derived from an EMBL/GenBank/DDBJ whole genome shotgun (WGS) entry which is preliminary data.</text>
</comment>
<dbReference type="FunFam" id="3.30.1330.40:FF:000001">
    <property type="entry name" value="L-PSP family endoribonuclease"/>
    <property type="match status" value="1"/>
</dbReference>
<proteinExistence type="inferred from homology"/>
<dbReference type="InterPro" id="IPR035959">
    <property type="entry name" value="RutC-like_sf"/>
</dbReference>
<dbReference type="PANTHER" id="PTHR11803:SF39">
    <property type="entry name" value="2-IMINOBUTANOATE_2-IMINOPROPANOATE DEAMINASE"/>
    <property type="match status" value="1"/>
</dbReference>
<dbReference type="SUPFAM" id="SSF55298">
    <property type="entry name" value="YjgF-like"/>
    <property type="match status" value="1"/>
</dbReference>
<gene>
    <name evidence="2" type="ORF">A9306_00805</name>
</gene>